<dbReference type="PANTHER" id="PTHR18964">
    <property type="entry name" value="ROK (REPRESSOR, ORF, KINASE) FAMILY"/>
    <property type="match status" value="1"/>
</dbReference>
<dbReference type="InterPro" id="IPR036388">
    <property type="entry name" value="WH-like_DNA-bd_sf"/>
</dbReference>
<dbReference type="AlphaFoldDB" id="A0A3A6RDK4"/>
<name>A0A3A6RDK4_9VIBR</name>
<dbReference type="Gene3D" id="1.10.10.10">
    <property type="entry name" value="Winged helix-like DNA-binding domain superfamily/Winged helix DNA-binding domain"/>
    <property type="match status" value="1"/>
</dbReference>
<accession>A0A3A6RDK4</accession>
<gene>
    <name evidence="2" type="ORF">DZ860_00500</name>
</gene>
<protein>
    <submittedName>
        <fullName evidence="2">ROK family protein</fullName>
    </submittedName>
</protein>
<organism evidence="2 3">
    <name type="scientific">Vibrio sinensis</name>
    <dbReference type="NCBI Taxonomy" id="2302434"/>
    <lineage>
        <taxon>Bacteria</taxon>
        <taxon>Pseudomonadati</taxon>
        <taxon>Pseudomonadota</taxon>
        <taxon>Gammaproteobacteria</taxon>
        <taxon>Vibrionales</taxon>
        <taxon>Vibrionaceae</taxon>
        <taxon>Vibrio</taxon>
    </lineage>
</organism>
<dbReference type="SUPFAM" id="SSF53067">
    <property type="entry name" value="Actin-like ATPase domain"/>
    <property type="match status" value="1"/>
</dbReference>
<evidence type="ECO:0000313" key="2">
    <source>
        <dbReference type="EMBL" id="RJX75202.1"/>
    </source>
</evidence>
<dbReference type="EMBL" id="QVMU01000001">
    <property type="protein sequence ID" value="RJX75202.1"/>
    <property type="molecule type" value="Genomic_DNA"/>
</dbReference>
<sequence length="411" mass="46836">MDSPIITTTGLLQEMTKIGRVKKRDVDKFSIFNTLILSDRTTHKTLQKQLQIRPNSISKYIDELIEVGLVSKESATGEGNRGRPVTYLSMNKDRLVALTITIHSRTLTLRLINSTSEVLAEHRLSIPYDITNEGMNRILDDNISRLIDSTPLTYPLCGMVFSLPGWVDQKKKLWGRTARFEHISDLDFSHYEDRYGVEVSVRPIHDTVLNYHIRNDDRFSKGSVVMLSWGWRIINGLGIDGKVFHHIERQFGHIGHNIVNLGPTAKQCNCGSFGCLETEASQWALLEELRHHLGDVPADEIAFAHFIEQCDVSNLECIDNALNYIVVALVNLSRMFYSDHIILTGAFIHNPWICEQVMKRWNDATQHISTPWPNLTLSLSAHYESEVGSVYPIFEKTIRRLIDVNDGVKIK</sequence>
<dbReference type="PANTHER" id="PTHR18964:SF149">
    <property type="entry name" value="BIFUNCTIONAL UDP-N-ACETYLGLUCOSAMINE 2-EPIMERASE_N-ACETYLMANNOSAMINE KINASE"/>
    <property type="match status" value="1"/>
</dbReference>
<comment type="similarity">
    <text evidence="1">Belongs to the ROK (NagC/XylR) family.</text>
</comment>
<dbReference type="OrthoDB" id="49685at2"/>
<dbReference type="InterPro" id="IPR000600">
    <property type="entry name" value="ROK"/>
</dbReference>
<dbReference type="SUPFAM" id="SSF46785">
    <property type="entry name" value="Winged helix' DNA-binding domain"/>
    <property type="match status" value="1"/>
</dbReference>
<dbReference type="RefSeq" id="WP_120028958.1">
    <property type="nucleotide sequence ID" value="NZ_QVMU01000001.1"/>
</dbReference>
<proteinExistence type="inferred from homology"/>
<dbReference type="InterPro" id="IPR036390">
    <property type="entry name" value="WH_DNA-bd_sf"/>
</dbReference>
<evidence type="ECO:0000313" key="3">
    <source>
        <dbReference type="Proteomes" id="UP000273252"/>
    </source>
</evidence>
<dbReference type="Pfam" id="PF00480">
    <property type="entry name" value="ROK"/>
    <property type="match status" value="1"/>
</dbReference>
<comment type="caution">
    <text evidence="2">The sequence shown here is derived from an EMBL/GenBank/DDBJ whole genome shotgun (WGS) entry which is preliminary data.</text>
</comment>
<dbReference type="Proteomes" id="UP000273252">
    <property type="component" value="Unassembled WGS sequence"/>
</dbReference>
<dbReference type="InterPro" id="IPR043129">
    <property type="entry name" value="ATPase_NBD"/>
</dbReference>
<dbReference type="Gene3D" id="3.30.420.40">
    <property type="match status" value="2"/>
</dbReference>
<keyword evidence="3" id="KW-1185">Reference proteome</keyword>
<evidence type="ECO:0000256" key="1">
    <source>
        <dbReference type="ARBA" id="ARBA00006479"/>
    </source>
</evidence>
<reference evidence="2 3" key="1">
    <citation type="submission" date="2018-08" db="EMBL/GenBank/DDBJ databases">
        <title>Vibrio isolated from the Eastern China Marginal Seas.</title>
        <authorList>
            <person name="Li Y."/>
        </authorList>
    </citation>
    <scope>NUCLEOTIDE SEQUENCE [LARGE SCALE GENOMIC DNA]</scope>
    <source>
        <strain evidence="2 3">BEI233</strain>
    </source>
</reference>